<organism evidence="4 5">
    <name type="scientific">Guillardia theta (strain CCMP2712)</name>
    <name type="common">Cryptophyte</name>
    <dbReference type="NCBI Taxonomy" id="905079"/>
    <lineage>
        <taxon>Eukaryota</taxon>
        <taxon>Cryptophyceae</taxon>
        <taxon>Pyrenomonadales</taxon>
        <taxon>Geminigeraceae</taxon>
        <taxon>Guillardia</taxon>
    </lineage>
</organism>
<dbReference type="OrthoDB" id="539213at2759"/>
<dbReference type="Proteomes" id="UP000011087">
    <property type="component" value="Unassembled WGS sequence"/>
</dbReference>
<sequence>MHKAAEEEMTEICRFLVLSKADVHIRDSNGDTALHILSRKGDLKTLEVVCQALTVATVLSIKNSRGDSPLHIASSYGFSDLVLFLLRQGANPAVKNNF</sequence>
<dbReference type="SUPFAM" id="SSF48403">
    <property type="entry name" value="Ankyrin repeat"/>
    <property type="match status" value="1"/>
</dbReference>
<evidence type="ECO:0000313" key="4">
    <source>
        <dbReference type="EnsemblProtists" id="EKX39877"/>
    </source>
</evidence>
<reference evidence="4" key="3">
    <citation type="submission" date="2015-06" db="UniProtKB">
        <authorList>
            <consortium name="EnsemblProtists"/>
        </authorList>
    </citation>
    <scope>IDENTIFICATION</scope>
</reference>
<evidence type="ECO:0000313" key="5">
    <source>
        <dbReference type="Proteomes" id="UP000011087"/>
    </source>
</evidence>
<dbReference type="Gene3D" id="1.25.40.20">
    <property type="entry name" value="Ankyrin repeat-containing domain"/>
    <property type="match status" value="1"/>
</dbReference>
<dbReference type="SMART" id="SM00248">
    <property type="entry name" value="ANK"/>
    <property type="match status" value="2"/>
</dbReference>
<feature type="repeat" description="ANK" evidence="3">
    <location>
        <begin position="65"/>
        <end position="97"/>
    </location>
</feature>
<dbReference type="PaxDb" id="55529-EKX39877"/>
<dbReference type="EnsemblProtists" id="EKX39877">
    <property type="protein sequence ID" value="EKX39877"/>
    <property type="gene ID" value="GUITHDRAFT_53409"/>
</dbReference>
<dbReference type="PROSITE" id="PS50088">
    <property type="entry name" value="ANK_REPEAT"/>
    <property type="match status" value="1"/>
</dbReference>
<evidence type="ECO:0000256" key="1">
    <source>
        <dbReference type="ARBA" id="ARBA00022737"/>
    </source>
</evidence>
<proteinExistence type="predicted"/>
<dbReference type="PANTHER" id="PTHR24171">
    <property type="entry name" value="ANKYRIN REPEAT DOMAIN-CONTAINING PROTEIN 39-RELATED"/>
    <property type="match status" value="1"/>
</dbReference>
<dbReference type="PROSITE" id="PS50297">
    <property type="entry name" value="ANK_REP_REGION"/>
    <property type="match status" value="1"/>
</dbReference>
<protein>
    <submittedName>
        <fullName evidence="4">Uncharacterized protein</fullName>
    </submittedName>
</protein>
<keyword evidence="5" id="KW-1185">Reference proteome</keyword>
<keyword evidence="2 3" id="KW-0040">ANK repeat</keyword>
<name>A0A0C3T7I9_GUITC</name>
<dbReference type="InterPro" id="IPR036770">
    <property type="entry name" value="Ankyrin_rpt-contain_sf"/>
</dbReference>
<evidence type="ECO:0000256" key="3">
    <source>
        <dbReference type="PROSITE-ProRule" id="PRU00023"/>
    </source>
</evidence>
<dbReference type="HOGENOM" id="CLU_000134_45_11_1"/>
<accession>A0A0C3T7I9</accession>
<dbReference type="Pfam" id="PF12796">
    <property type="entry name" value="Ank_2"/>
    <property type="match status" value="1"/>
</dbReference>
<evidence type="ECO:0000256" key="2">
    <source>
        <dbReference type="ARBA" id="ARBA00023043"/>
    </source>
</evidence>
<dbReference type="STRING" id="905079.L1IUW6"/>
<reference evidence="5" key="2">
    <citation type="submission" date="2012-11" db="EMBL/GenBank/DDBJ databases">
        <authorList>
            <person name="Kuo A."/>
            <person name="Curtis B.A."/>
            <person name="Tanifuji G."/>
            <person name="Burki F."/>
            <person name="Gruber A."/>
            <person name="Irimia M."/>
            <person name="Maruyama S."/>
            <person name="Arias M.C."/>
            <person name="Ball S.G."/>
            <person name="Gile G.H."/>
            <person name="Hirakawa Y."/>
            <person name="Hopkins J.F."/>
            <person name="Rensing S.A."/>
            <person name="Schmutz J."/>
            <person name="Symeonidi A."/>
            <person name="Elias M."/>
            <person name="Eveleigh R.J."/>
            <person name="Herman E.K."/>
            <person name="Klute M.J."/>
            <person name="Nakayama T."/>
            <person name="Obornik M."/>
            <person name="Reyes-Prieto A."/>
            <person name="Armbrust E.V."/>
            <person name="Aves S.J."/>
            <person name="Beiko R.G."/>
            <person name="Coutinho P."/>
            <person name="Dacks J.B."/>
            <person name="Durnford D.G."/>
            <person name="Fast N.M."/>
            <person name="Green B.R."/>
            <person name="Grisdale C."/>
            <person name="Hempe F."/>
            <person name="Henrissat B."/>
            <person name="Hoppner M.P."/>
            <person name="Ishida K.-I."/>
            <person name="Kim E."/>
            <person name="Koreny L."/>
            <person name="Kroth P.G."/>
            <person name="Liu Y."/>
            <person name="Malik S.-B."/>
            <person name="Maier U.G."/>
            <person name="McRose D."/>
            <person name="Mock T."/>
            <person name="Neilson J.A."/>
            <person name="Onodera N.T."/>
            <person name="Poole A.M."/>
            <person name="Pritham E.J."/>
            <person name="Richards T.A."/>
            <person name="Rocap G."/>
            <person name="Roy S.W."/>
            <person name="Sarai C."/>
            <person name="Schaack S."/>
            <person name="Shirato S."/>
            <person name="Slamovits C.H."/>
            <person name="Spencer D.F."/>
            <person name="Suzuki S."/>
            <person name="Worden A.Z."/>
            <person name="Zauner S."/>
            <person name="Barry K."/>
            <person name="Bell C."/>
            <person name="Bharti A.K."/>
            <person name="Crow J.A."/>
            <person name="Grimwood J."/>
            <person name="Kramer R."/>
            <person name="Lindquist E."/>
            <person name="Lucas S."/>
            <person name="Salamov A."/>
            <person name="McFadden G.I."/>
            <person name="Lane C.E."/>
            <person name="Keeling P.J."/>
            <person name="Gray M.W."/>
            <person name="Grigoriev I.V."/>
            <person name="Archibald J.M."/>
        </authorList>
    </citation>
    <scope>NUCLEOTIDE SEQUENCE</scope>
    <source>
        <strain evidence="5">CCMP2712</strain>
    </source>
</reference>
<reference evidence="5" key="1">
    <citation type="journal article" date="2012" name="Nature">
        <title>Algal genomes reveal evolutionary mosaicism and the fate of nucleomorphs.</title>
        <authorList>
            <consortium name="DOE Joint Genome Institute"/>
            <person name="Curtis B.A."/>
            <person name="Tanifuji G."/>
            <person name="Burki F."/>
            <person name="Gruber A."/>
            <person name="Irimia M."/>
            <person name="Maruyama S."/>
            <person name="Arias M.C."/>
            <person name="Ball S.G."/>
            <person name="Gile G.H."/>
            <person name="Hirakawa Y."/>
            <person name="Hopkins J.F."/>
            <person name="Kuo A."/>
            <person name="Rensing S.A."/>
            <person name="Schmutz J."/>
            <person name="Symeonidi A."/>
            <person name="Elias M."/>
            <person name="Eveleigh R.J."/>
            <person name="Herman E.K."/>
            <person name="Klute M.J."/>
            <person name="Nakayama T."/>
            <person name="Obornik M."/>
            <person name="Reyes-Prieto A."/>
            <person name="Armbrust E.V."/>
            <person name="Aves S.J."/>
            <person name="Beiko R.G."/>
            <person name="Coutinho P."/>
            <person name="Dacks J.B."/>
            <person name="Durnford D.G."/>
            <person name="Fast N.M."/>
            <person name="Green B.R."/>
            <person name="Grisdale C.J."/>
            <person name="Hempel F."/>
            <person name="Henrissat B."/>
            <person name="Hoppner M.P."/>
            <person name="Ishida K."/>
            <person name="Kim E."/>
            <person name="Koreny L."/>
            <person name="Kroth P.G."/>
            <person name="Liu Y."/>
            <person name="Malik S.B."/>
            <person name="Maier U.G."/>
            <person name="McRose D."/>
            <person name="Mock T."/>
            <person name="Neilson J.A."/>
            <person name="Onodera N.T."/>
            <person name="Poole A.M."/>
            <person name="Pritham E.J."/>
            <person name="Richards T.A."/>
            <person name="Rocap G."/>
            <person name="Roy S.W."/>
            <person name="Sarai C."/>
            <person name="Schaack S."/>
            <person name="Shirato S."/>
            <person name="Slamovits C.H."/>
            <person name="Spencer D.F."/>
            <person name="Suzuki S."/>
            <person name="Worden A.Z."/>
            <person name="Zauner S."/>
            <person name="Barry K."/>
            <person name="Bell C."/>
            <person name="Bharti A.K."/>
            <person name="Crow J.A."/>
            <person name="Grimwood J."/>
            <person name="Kramer R."/>
            <person name="Lindquist E."/>
            <person name="Lucas S."/>
            <person name="Salamov A."/>
            <person name="McFadden G.I."/>
            <person name="Lane C.E."/>
            <person name="Keeling P.J."/>
            <person name="Gray M.W."/>
            <person name="Grigoriev I.V."/>
            <person name="Archibald J.M."/>
        </authorList>
    </citation>
    <scope>NUCLEOTIDE SEQUENCE</scope>
    <source>
        <strain evidence="5">CCMP2712</strain>
    </source>
</reference>
<keyword evidence="1" id="KW-0677">Repeat</keyword>
<dbReference type="InterPro" id="IPR002110">
    <property type="entry name" value="Ankyrin_rpt"/>
</dbReference>